<accession>A0A976ID96</accession>
<evidence type="ECO:0000256" key="1">
    <source>
        <dbReference type="SAM" id="Phobius"/>
    </source>
</evidence>
<dbReference type="OrthoDB" id="150412at2759"/>
<organism evidence="2 3">
    <name type="scientific">Bremia lactucae</name>
    <name type="common">Lettuce downy mildew</name>
    <dbReference type="NCBI Taxonomy" id="4779"/>
    <lineage>
        <taxon>Eukaryota</taxon>
        <taxon>Sar</taxon>
        <taxon>Stramenopiles</taxon>
        <taxon>Oomycota</taxon>
        <taxon>Peronosporomycetes</taxon>
        <taxon>Peronosporales</taxon>
        <taxon>Peronosporaceae</taxon>
        <taxon>Bremia</taxon>
    </lineage>
</organism>
<keyword evidence="1" id="KW-0812">Transmembrane</keyword>
<sequence length="699" mass="76742">MHRSFAPCDAAMNDTMRSNALADCNTIVDMSLRLSRFVLCVVAALLFAFGFALVTSNKKVLTHVYEDKLAGNETLSATASSVVENYNTLFGYVLFTGGKVFEVFCETLIFPTLATYLHNCSLYPGDQPARMHSFVKARCIFWGLKTVIILMNVGFTSVYVGQTTLDLETASRHLAVSDDFTMMSTHFKTPRAVEIDSILRTSLSGATIPFAFKDTCPGRDSEDVSMKKAWVDDVDTTFVSFSFPAPAWNAALLLSEGTTPTTSASISLQDYSVNGQKPINADDWDIPELYSCFKQGTDKLGLSIVQHSAVYPLSSDDLVHAIAGELKAALGDTMNVSDLIIHLEHREVAEDIHFTSLAISIPVEMNDRGSILCGHFDCVYAASSTMLNKLHLQSSISIASYEGDENTALVYGSTNQFLQEVHSAQTPHEVLILSMGKLSWQLSPLHIRHDAACADDGEQQCVGLSLPLGISEDILLIKKKALSTQHLANPFKLVTLHPARIQDAARSEKNVVTSWYRLLSPAGLILRPSAFECNSLVDAYLTHLKTNHLYLDESLSLDMYSAALLYLVQRGVPASLPDAISRRRLSEMALTEVGNFAAATADIEVNVPTATAMVTVAGSIFIVLLMLCVIFLPTSRVKLSPDTTPAAQYVQILTDDLYPDLVHKKRLRFSNGDCLLFNEYVVDTIGLHAKRDQSKKIYL</sequence>
<dbReference type="AlphaFoldDB" id="A0A976ID96"/>
<keyword evidence="1" id="KW-1133">Transmembrane helix</keyword>
<protein>
    <submittedName>
        <fullName evidence="2">Uncharacterized protein</fullName>
    </submittedName>
</protein>
<keyword evidence="3" id="KW-1185">Reference proteome</keyword>
<dbReference type="KEGG" id="blac:94352296"/>
<dbReference type="RefSeq" id="XP_067816938.1">
    <property type="nucleotide sequence ID" value="XM_067966625.1"/>
</dbReference>
<evidence type="ECO:0000313" key="2">
    <source>
        <dbReference type="EMBL" id="TDH67439.1"/>
    </source>
</evidence>
<feature type="transmembrane region" description="Helical" evidence="1">
    <location>
        <begin position="139"/>
        <end position="160"/>
    </location>
</feature>
<dbReference type="EMBL" id="SHOA02000006">
    <property type="protein sequence ID" value="TDH67439.1"/>
    <property type="molecule type" value="Genomic_DNA"/>
</dbReference>
<reference evidence="2 3" key="1">
    <citation type="journal article" date="2021" name="Genome Biol.">
        <title>AFLAP: assembly-free linkage analysis pipeline using k-mers from genome sequencing data.</title>
        <authorList>
            <person name="Fletcher K."/>
            <person name="Zhang L."/>
            <person name="Gil J."/>
            <person name="Han R."/>
            <person name="Cavanaugh K."/>
            <person name="Michelmore R."/>
        </authorList>
    </citation>
    <scope>NUCLEOTIDE SEQUENCE [LARGE SCALE GENOMIC DNA]</scope>
    <source>
        <strain evidence="2 3">SF5</strain>
    </source>
</reference>
<gene>
    <name evidence="2" type="ORF">CCR75_008573</name>
</gene>
<dbReference type="Proteomes" id="UP000294530">
    <property type="component" value="Unassembled WGS sequence"/>
</dbReference>
<feature type="transmembrane region" description="Helical" evidence="1">
    <location>
        <begin position="612"/>
        <end position="632"/>
    </location>
</feature>
<proteinExistence type="predicted"/>
<feature type="transmembrane region" description="Helical" evidence="1">
    <location>
        <begin position="34"/>
        <end position="54"/>
    </location>
</feature>
<dbReference type="GeneID" id="94352296"/>
<name>A0A976ID96_BRELC</name>
<comment type="caution">
    <text evidence="2">The sequence shown here is derived from an EMBL/GenBank/DDBJ whole genome shotgun (WGS) entry which is preliminary data.</text>
</comment>
<keyword evidence="1" id="KW-0472">Membrane</keyword>
<evidence type="ECO:0000313" key="3">
    <source>
        <dbReference type="Proteomes" id="UP000294530"/>
    </source>
</evidence>